<evidence type="ECO:0000313" key="4">
    <source>
        <dbReference type="Proteomes" id="UP000019270"/>
    </source>
</evidence>
<reference evidence="4" key="1">
    <citation type="submission" date="2013-03" db="EMBL/GenBank/DDBJ databases">
        <title>Draft genome sequence of Bacillus firmus DS1.</title>
        <authorList>
            <person name="Peng D."/>
            <person name="Zhu L."/>
            <person name="Sun M."/>
        </authorList>
    </citation>
    <scope>NUCLEOTIDE SEQUENCE [LARGE SCALE GENOMIC DNA]</scope>
    <source>
        <strain evidence="4">DS1</strain>
    </source>
</reference>
<dbReference type="InterPro" id="IPR013830">
    <property type="entry name" value="SGNH_hydro"/>
</dbReference>
<reference evidence="3 4" key="2">
    <citation type="journal article" date="2016" name="Sci. Rep.">
        <title>A novel serine protease, Sep1, from Bacillus firmus DS-1 has nematicidal activity and degrades multiple intestinal-associated nematode proteins.</title>
        <authorList>
            <person name="Geng C."/>
            <person name="Nie X."/>
            <person name="Tang Z."/>
            <person name="Zhang Y."/>
            <person name="Lin J."/>
            <person name="Sun M."/>
            <person name="Peng D."/>
        </authorList>
    </citation>
    <scope>NUCLEOTIDE SEQUENCE [LARGE SCALE GENOMIC DNA]</scope>
    <source>
        <strain evidence="3 4">DS1</strain>
    </source>
</reference>
<dbReference type="eggNOG" id="COG2755">
    <property type="taxonomic scope" value="Bacteria"/>
</dbReference>
<dbReference type="EMBL" id="APVL01000012">
    <property type="protein sequence ID" value="EWG09986.1"/>
    <property type="molecule type" value="Genomic_DNA"/>
</dbReference>
<dbReference type="PATRIC" id="fig|1307436.3.peg.3528"/>
<evidence type="ECO:0000256" key="1">
    <source>
        <dbReference type="SAM" id="SignalP"/>
    </source>
</evidence>
<gene>
    <name evidence="3" type="ORF">PBF_16444</name>
</gene>
<feature type="chain" id="PRO_5004897902" description="SGNH hydrolase-type esterase domain-containing protein" evidence="1">
    <location>
        <begin position="25"/>
        <end position="357"/>
    </location>
</feature>
<protein>
    <recommendedName>
        <fullName evidence="2">SGNH hydrolase-type esterase domain-containing protein</fullName>
    </recommendedName>
</protein>
<dbReference type="InterPro" id="IPR036514">
    <property type="entry name" value="SGNH_hydro_sf"/>
</dbReference>
<name>W7L302_CYTFI</name>
<evidence type="ECO:0000313" key="3">
    <source>
        <dbReference type="EMBL" id="EWG09986.1"/>
    </source>
</evidence>
<proteinExistence type="predicted"/>
<dbReference type="Pfam" id="PF13472">
    <property type="entry name" value="Lipase_GDSL_2"/>
    <property type="match status" value="1"/>
</dbReference>
<sequence>MIKFVTKICLIFALILGLASPASAFWDSNKKVYYIALGDSLAAGQTPFGSIGKGYPDFIAAEFKEAGVLDGFVKSYAKSGYTSKQVLDDIRNNVTIGQNAGIQAELKKATHITLNAGANDLLRQLQIDRTTEAVTFDEAEVQKAMAGVQQNLTDTVLAIKAINPTAEIYIMGYYNPLPHLPAQYQPLLNNSLAVLNTIIEKIAEASGSSYISISQTIAANIGYLPNPQDVHLSEEGYKAVADLFWTFMNPEMPEKPAPEEPKEEDKEIPVVYWEGMVLKKGQIGKLMIDKPINLWTRADGKLKAVRVLNAGETYRVYGYDGNFGGQYSVGGGYYVTKMDGYVNYKTPSKEKLKLVNP</sequence>
<keyword evidence="1" id="KW-0732">Signal</keyword>
<feature type="domain" description="SGNH hydrolase-type esterase" evidence="2">
    <location>
        <begin position="36"/>
        <end position="239"/>
    </location>
</feature>
<evidence type="ECO:0000259" key="2">
    <source>
        <dbReference type="Pfam" id="PF13472"/>
    </source>
</evidence>
<dbReference type="Gene3D" id="3.40.50.1110">
    <property type="entry name" value="SGNH hydrolase"/>
    <property type="match status" value="1"/>
</dbReference>
<organism evidence="3 4">
    <name type="scientific">Cytobacillus firmus DS1</name>
    <dbReference type="NCBI Taxonomy" id="1307436"/>
    <lineage>
        <taxon>Bacteria</taxon>
        <taxon>Bacillati</taxon>
        <taxon>Bacillota</taxon>
        <taxon>Bacilli</taxon>
        <taxon>Bacillales</taxon>
        <taxon>Bacillaceae</taxon>
        <taxon>Cytobacillus</taxon>
    </lineage>
</organism>
<dbReference type="AlphaFoldDB" id="W7L302"/>
<accession>W7L302</accession>
<feature type="signal peptide" evidence="1">
    <location>
        <begin position="1"/>
        <end position="24"/>
    </location>
</feature>
<dbReference type="SUPFAM" id="SSF52266">
    <property type="entry name" value="SGNH hydrolase"/>
    <property type="match status" value="1"/>
</dbReference>
<dbReference type="OrthoDB" id="1815486at2"/>
<comment type="caution">
    <text evidence="3">The sequence shown here is derived from an EMBL/GenBank/DDBJ whole genome shotgun (WGS) entry which is preliminary data.</text>
</comment>
<dbReference type="Proteomes" id="UP000019270">
    <property type="component" value="Unassembled WGS sequence"/>
</dbReference>